<accession>A0A1N7N9L9</accession>
<dbReference type="STRING" id="373668.SAMN05421786_103329"/>
<protein>
    <submittedName>
        <fullName evidence="1">Uncharacterized protein</fullName>
    </submittedName>
</protein>
<keyword evidence="2" id="KW-1185">Reference proteome</keyword>
<dbReference type="AlphaFoldDB" id="A0A1N7N9L9"/>
<dbReference type="RefSeq" id="WP_076552049.1">
    <property type="nucleotide sequence ID" value="NZ_FTOL01000003.1"/>
</dbReference>
<name>A0A1N7N9L9_9FLAO</name>
<sequence>MITDKDLDFLYYITPEKYRFKLDGGKDPNASLNYEKKKQLQQKLLKCSKYEFIETIIKVFKNKYANAQNIWLITIDYDIVSKTQTPLRKDLKNVVFDFRNEVKNIANVKKDYLNNLFIEFDSVLPELENTIVASLKGKVLNKDFNNSKTVFYISNSPIQKIEITSNSFHMFINKNSFIDYGRY</sequence>
<dbReference type="EMBL" id="FTOL01000003">
    <property type="protein sequence ID" value="SIS95022.1"/>
    <property type="molecule type" value="Genomic_DNA"/>
</dbReference>
<dbReference type="OrthoDB" id="1254657at2"/>
<proteinExistence type="predicted"/>
<evidence type="ECO:0000313" key="2">
    <source>
        <dbReference type="Proteomes" id="UP000186744"/>
    </source>
</evidence>
<gene>
    <name evidence="1" type="ORF">SAMN05421786_103329</name>
</gene>
<dbReference type="Proteomes" id="UP000186744">
    <property type="component" value="Unassembled WGS sequence"/>
</dbReference>
<evidence type="ECO:0000313" key="1">
    <source>
        <dbReference type="EMBL" id="SIS95022.1"/>
    </source>
</evidence>
<organism evidence="1 2">
    <name type="scientific">Chryseobacterium ureilyticum</name>
    <dbReference type="NCBI Taxonomy" id="373668"/>
    <lineage>
        <taxon>Bacteria</taxon>
        <taxon>Pseudomonadati</taxon>
        <taxon>Bacteroidota</taxon>
        <taxon>Flavobacteriia</taxon>
        <taxon>Flavobacteriales</taxon>
        <taxon>Weeksellaceae</taxon>
        <taxon>Chryseobacterium group</taxon>
        <taxon>Chryseobacterium</taxon>
    </lineage>
</organism>
<reference evidence="2" key="1">
    <citation type="submission" date="2017-01" db="EMBL/GenBank/DDBJ databases">
        <authorList>
            <person name="Varghese N."/>
            <person name="Submissions S."/>
        </authorList>
    </citation>
    <scope>NUCLEOTIDE SEQUENCE [LARGE SCALE GENOMIC DNA]</scope>
    <source>
        <strain evidence="2">DSM 18017</strain>
    </source>
</reference>